<dbReference type="PROSITE" id="PS51732">
    <property type="entry name" value="ASN_GLN_ASE_3"/>
    <property type="match status" value="1"/>
</dbReference>
<dbReference type="SMART" id="SM00870">
    <property type="entry name" value="Asparaginase"/>
    <property type="match status" value="1"/>
</dbReference>
<dbReference type="SFLD" id="SFLDS00057">
    <property type="entry name" value="Glutaminase/Asparaginase"/>
    <property type="match status" value="1"/>
</dbReference>
<keyword evidence="8" id="KW-1185">Reference proteome</keyword>
<dbReference type="PIRSF" id="PIRSF500176">
    <property type="entry name" value="L_ASNase"/>
    <property type="match status" value="1"/>
</dbReference>
<dbReference type="InterPro" id="IPR040919">
    <property type="entry name" value="Asparaginase_C"/>
</dbReference>
<dbReference type="PROSITE" id="PS00917">
    <property type="entry name" value="ASN_GLN_ASE_2"/>
    <property type="match status" value="1"/>
</dbReference>
<dbReference type="PANTHER" id="PTHR11707">
    <property type="entry name" value="L-ASPARAGINASE"/>
    <property type="match status" value="1"/>
</dbReference>
<dbReference type="PROSITE" id="PS51257">
    <property type="entry name" value="PROKAR_LIPOPROTEIN"/>
    <property type="match status" value="1"/>
</dbReference>
<dbReference type="CDD" id="cd08964">
    <property type="entry name" value="L-asparaginase_II"/>
    <property type="match status" value="1"/>
</dbReference>
<comment type="similarity">
    <text evidence="1">Belongs to the asparaginase 1 family.</text>
</comment>
<dbReference type="PRINTS" id="PR00139">
    <property type="entry name" value="ASNGLNASE"/>
</dbReference>
<evidence type="ECO:0000313" key="8">
    <source>
        <dbReference type="Proteomes" id="UP001500227"/>
    </source>
</evidence>
<comment type="caution">
    <text evidence="7">The sequence shown here is derived from an EMBL/GenBank/DDBJ whole genome shotgun (WGS) entry which is preliminary data.</text>
</comment>
<dbReference type="Gene3D" id="3.40.50.1170">
    <property type="entry name" value="L-asparaginase, N-terminal domain"/>
    <property type="match status" value="1"/>
</dbReference>
<reference evidence="8" key="1">
    <citation type="journal article" date="2019" name="Int. J. Syst. Evol. Microbiol.">
        <title>The Global Catalogue of Microorganisms (GCM) 10K type strain sequencing project: providing services to taxonomists for standard genome sequencing and annotation.</title>
        <authorList>
            <consortium name="The Broad Institute Genomics Platform"/>
            <consortium name="The Broad Institute Genome Sequencing Center for Infectious Disease"/>
            <person name="Wu L."/>
            <person name="Ma J."/>
        </authorList>
    </citation>
    <scope>NUCLEOTIDE SEQUENCE [LARGE SCALE GENOMIC DNA]</scope>
    <source>
        <strain evidence="8">JCM 18423</strain>
    </source>
</reference>
<evidence type="ECO:0000259" key="6">
    <source>
        <dbReference type="Pfam" id="PF17763"/>
    </source>
</evidence>
<dbReference type="Pfam" id="PF17763">
    <property type="entry name" value="Asparaginase_C"/>
    <property type="match status" value="1"/>
</dbReference>
<dbReference type="InterPro" id="IPR020827">
    <property type="entry name" value="Asparaginase/glutaminase_AS1"/>
</dbReference>
<name>A0ABP9LSV2_9BURK</name>
<dbReference type="SUPFAM" id="SSF53774">
    <property type="entry name" value="Glutaminase/Asparaginase"/>
    <property type="match status" value="1"/>
</dbReference>
<dbReference type="InterPro" id="IPR027473">
    <property type="entry name" value="L-asparaginase_C"/>
</dbReference>
<dbReference type="Proteomes" id="UP001500227">
    <property type="component" value="Unassembled WGS sequence"/>
</dbReference>
<dbReference type="PIRSF" id="PIRSF001220">
    <property type="entry name" value="L-ASNase_gatD"/>
    <property type="match status" value="1"/>
</dbReference>
<dbReference type="InterPro" id="IPR006034">
    <property type="entry name" value="Asparaginase/glutaminase-like"/>
</dbReference>
<feature type="domain" description="Asparaginase/glutaminase C-terminal" evidence="6">
    <location>
        <begin position="217"/>
        <end position="324"/>
    </location>
</feature>
<dbReference type="PANTHER" id="PTHR11707:SF28">
    <property type="entry name" value="60 KDA LYSOPHOSPHOLIPASE"/>
    <property type="match status" value="1"/>
</dbReference>
<dbReference type="InterPro" id="IPR027474">
    <property type="entry name" value="L-asparaginase_N"/>
</dbReference>
<keyword evidence="2" id="KW-0378">Hydrolase</keyword>
<dbReference type="Pfam" id="PF00710">
    <property type="entry name" value="Asparaginase"/>
    <property type="match status" value="1"/>
</dbReference>
<feature type="active site" evidence="3">
    <location>
        <position position="14"/>
    </location>
</feature>
<feature type="domain" description="L-asparaginase N-terminal" evidence="5">
    <location>
        <begin position="6"/>
        <end position="196"/>
    </location>
</feature>
<dbReference type="PROSITE" id="PS00144">
    <property type="entry name" value="ASN_GLN_ASE_1"/>
    <property type="match status" value="1"/>
</dbReference>
<dbReference type="EMBL" id="BAABKD010000001">
    <property type="protein sequence ID" value="GAA5084674.1"/>
    <property type="molecule type" value="Genomic_DNA"/>
</dbReference>
<organism evidence="7 8">
    <name type="scientific">Paenalcaligenes hermetiae</name>
    <dbReference type="NCBI Taxonomy" id="1157987"/>
    <lineage>
        <taxon>Bacteria</taxon>
        <taxon>Pseudomonadati</taxon>
        <taxon>Pseudomonadota</taxon>
        <taxon>Betaproteobacteria</taxon>
        <taxon>Burkholderiales</taxon>
        <taxon>Alcaligenaceae</taxon>
        <taxon>Paenalcaligenes</taxon>
    </lineage>
</organism>
<evidence type="ECO:0000313" key="7">
    <source>
        <dbReference type="EMBL" id="GAA5084674.1"/>
    </source>
</evidence>
<dbReference type="InterPro" id="IPR037152">
    <property type="entry name" value="L-asparaginase_N_sf"/>
</dbReference>
<evidence type="ECO:0000256" key="1">
    <source>
        <dbReference type="ARBA" id="ARBA00010518"/>
    </source>
</evidence>
<evidence type="ECO:0000256" key="3">
    <source>
        <dbReference type="PROSITE-ProRule" id="PRU10099"/>
    </source>
</evidence>
<evidence type="ECO:0000259" key="5">
    <source>
        <dbReference type="Pfam" id="PF00710"/>
    </source>
</evidence>
<dbReference type="InterPro" id="IPR036152">
    <property type="entry name" value="Asp/glu_Ase-like_sf"/>
</dbReference>
<feature type="active site" evidence="4">
    <location>
        <position position="93"/>
    </location>
</feature>
<accession>A0ABP9LSV2</accession>
<dbReference type="Gene3D" id="3.40.50.40">
    <property type="match status" value="1"/>
</dbReference>
<protein>
    <submittedName>
        <fullName evidence="7">Asparaginase AnsZ</fullName>
    </submittedName>
</protein>
<gene>
    <name evidence="7" type="primary">ansZ</name>
    <name evidence="7" type="ORF">GCM10023337_02530</name>
</gene>
<dbReference type="RefSeq" id="WP_300647332.1">
    <property type="nucleotide sequence ID" value="NZ_BAABKD010000001.1"/>
</dbReference>
<evidence type="ECO:0000256" key="4">
    <source>
        <dbReference type="PROSITE-ProRule" id="PRU10100"/>
    </source>
</evidence>
<evidence type="ECO:0000256" key="2">
    <source>
        <dbReference type="ARBA" id="ARBA00022801"/>
    </source>
</evidence>
<sequence>MSKKTIAIVTTGGTIAACHPNQTHLGDYKVAQSAHDLITAVPELTDLATLMLHEVSHIDSRDMNFAVQHRLIQTVQQLVDQDTVDGVVITHGTDTLEETALLLHWCIKSPKPVVVTGAMRPASALSADGPLNLYHAVLTACTEAAQGLGTLVLMNDQLFSARFVQKTHTSMPEAFGAPTAGALGLVSQGRVYIHHAPRPAFGKACALQLPATPHLPRVDLIYDYVDAPLALYQAAVDTGAQALIIAAVGNGSLSPSARAGALYAAEKGVLCVRASRIPNGPVAPSEQDKRYHTLPAYQLSALAARSLCALALAQSADRQQIHHYLQHY</sequence>
<dbReference type="InterPro" id="IPR027475">
    <property type="entry name" value="Asparaginase/glutaminase_AS2"/>
</dbReference>
<dbReference type="InterPro" id="IPR004550">
    <property type="entry name" value="AsnASE_II"/>
</dbReference>
<proteinExistence type="inferred from homology"/>